<dbReference type="RefSeq" id="WP_134211957.1">
    <property type="nucleotide sequence ID" value="NZ_QFFZ01000001.1"/>
</dbReference>
<evidence type="ECO:0000256" key="8">
    <source>
        <dbReference type="HAMAP-Rule" id="MF_01521"/>
    </source>
</evidence>
<keyword evidence="2 8" id="KW-1003">Cell membrane</keyword>
<evidence type="ECO:0000313" key="9">
    <source>
        <dbReference type="EMBL" id="TEB13641.1"/>
    </source>
</evidence>
<keyword evidence="1 8" id="KW-0813">Transport</keyword>
<proteinExistence type="inferred from homology"/>
<dbReference type="GO" id="GO:0005886">
    <property type="term" value="C:plasma membrane"/>
    <property type="evidence" value="ECO:0007669"/>
    <property type="project" value="UniProtKB-SubCell"/>
</dbReference>
<dbReference type="EMBL" id="QFFZ01000001">
    <property type="protein sequence ID" value="TEB13641.1"/>
    <property type="molecule type" value="Genomic_DNA"/>
</dbReference>
<comment type="similarity">
    <text evidence="8">Belongs to the MntP (TC 9.B.29) family.</text>
</comment>
<dbReference type="InterPro" id="IPR003810">
    <property type="entry name" value="Mntp/YtaF"/>
</dbReference>
<feature type="transmembrane region" description="Helical" evidence="8">
    <location>
        <begin position="35"/>
        <end position="54"/>
    </location>
</feature>
<organism evidence="9 10">
    <name type="scientific">Pelotomaculum propionicicum</name>
    <dbReference type="NCBI Taxonomy" id="258475"/>
    <lineage>
        <taxon>Bacteria</taxon>
        <taxon>Bacillati</taxon>
        <taxon>Bacillota</taxon>
        <taxon>Clostridia</taxon>
        <taxon>Eubacteriales</taxon>
        <taxon>Desulfotomaculaceae</taxon>
        <taxon>Pelotomaculum</taxon>
    </lineage>
</organism>
<evidence type="ECO:0000256" key="5">
    <source>
        <dbReference type="ARBA" id="ARBA00023065"/>
    </source>
</evidence>
<protein>
    <recommendedName>
        <fullName evidence="8">Putative manganese efflux pump MntP</fullName>
    </recommendedName>
</protein>
<keyword evidence="10" id="KW-1185">Reference proteome</keyword>
<sequence>MSFAALIILAAALGTDAFSLCVGIGLAGVTRRQMLIISVTVLVFHIFMPLAGWFAGEFAGSKLGRAASVIGALLLVYLGARMIWATMRGGRDTEIKTVNFTTWGLVLLGTSVSMDALSVGFTLGARQVNLLLTAGTIGIVAGAMTASGLILGRFVGSWVGGRAQLLGGAILVGIGAKLIF</sequence>
<feature type="transmembrane region" description="Helical" evidence="8">
    <location>
        <begin position="104"/>
        <end position="123"/>
    </location>
</feature>
<evidence type="ECO:0000256" key="4">
    <source>
        <dbReference type="ARBA" id="ARBA00022989"/>
    </source>
</evidence>
<dbReference type="Pfam" id="PF02659">
    <property type="entry name" value="Mntp"/>
    <property type="match status" value="1"/>
</dbReference>
<keyword evidence="3 8" id="KW-0812">Transmembrane</keyword>
<dbReference type="PANTHER" id="PTHR35529:SF1">
    <property type="entry name" value="MANGANESE EFFLUX PUMP MNTP-RELATED"/>
    <property type="match status" value="1"/>
</dbReference>
<dbReference type="OrthoDB" id="1679700at2"/>
<keyword evidence="4 8" id="KW-1133">Transmembrane helix</keyword>
<dbReference type="Proteomes" id="UP000297597">
    <property type="component" value="Unassembled WGS sequence"/>
</dbReference>
<gene>
    <name evidence="9" type="primary">mntP_1</name>
    <name evidence="8" type="synonym">mntP</name>
    <name evidence="9" type="ORF">Pmgp_00041</name>
</gene>
<feature type="transmembrane region" description="Helical" evidence="8">
    <location>
        <begin position="130"/>
        <end position="151"/>
    </location>
</feature>
<keyword evidence="6 8" id="KW-0472">Membrane</keyword>
<comment type="subcellular location">
    <subcellularLocation>
        <location evidence="8">Cell membrane</location>
        <topology evidence="8">Multi-pass membrane protein</topology>
    </subcellularLocation>
</comment>
<feature type="transmembrane region" description="Helical" evidence="8">
    <location>
        <begin position="66"/>
        <end position="84"/>
    </location>
</feature>
<dbReference type="PANTHER" id="PTHR35529">
    <property type="entry name" value="MANGANESE EFFLUX PUMP MNTP-RELATED"/>
    <property type="match status" value="1"/>
</dbReference>
<evidence type="ECO:0000256" key="1">
    <source>
        <dbReference type="ARBA" id="ARBA00022448"/>
    </source>
</evidence>
<evidence type="ECO:0000313" key="10">
    <source>
        <dbReference type="Proteomes" id="UP000297597"/>
    </source>
</evidence>
<dbReference type="InterPro" id="IPR022929">
    <property type="entry name" value="Put_MntP"/>
</dbReference>
<comment type="caution">
    <text evidence="9">The sequence shown here is derived from an EMBL/GenBank/DDBJ whole genome shotgun (WGS) entry which is preliminary data.</text>
</comment>
<evidence type="ECO:0000256" key="3">
    <source>
        <dbReference type="ARBA" id="ARBA00022692"/>
    </source>
</evidence>
<comment type="caution">
    <text evidence="8">Lacks conserved residue(s) required for the propagation of feature annotation.</text>
</comment>
<dbReference type="AlphaFoldDB" id="A0A4Y7RXJ6"/>
<name>A0A4Y7RXJ6_9FIRM</name>
<reference evidence="9 10" key="1">
    <citation type="journal article" date="2018" name="Environ. Microbiol.">
        <title>Novel energy conservation strategies and behaviour of Pelotomaculum schinkii driving syntrophic propionate catabolism.</title>
        <authorList>
            <person name="Hidalgo-Ahumada C.A.P."/>
            <person name="Nobu M.K."/>
            <person name="Narihiro T."/>
            <person name="Tamaki H."/>
            <person name="Liu W.T."/>
            <person name="Kamagata Y."/>
            <person name="Stams A.J.M."/>
            <person name="Imachi H."/>
            <person name="Sousa D.Z."/>
        </authorList>
    </citation>
    <scope>NUCLEOTIDE SEQUENCE [LARGE SCALE GENOMIC DNA]</scope>
    <source>
        <strain evidence="9 10">MGP</strain>
    </source>
</reference>
<comment type="function">
    <text evidence="8">Probably functions as a manganese efflux pump.</text>
</comment>
<dbReference type="HAMAP" id="MF_01521">
    <property type="entry name" value="MntP_pump"/>
    <property type="match status" value="1"/>
</dbReference>
<keyword evidence="7 8" id="KW-0464">Manganese</keyword>
<dbReference type="GO" id="GO:0005384">
    <property type="term" value="F:manganese ion transmembrane transporter activity"/>
    <property type="evidence" value="ECO:0007669"/>
    <property type="project" value="UniProtKB-UniRule"/>
</dbReference>
<accession>A0A4Y7RXJ6</accession>
<evidence type="ECO:0000256" key="6">
    <source>
        <dbReference type="ARBA" id="ARBA00023136"/>
    </source>
</evidence>
<evidence type="ECO:0000256" key="7">
    <source>
        <dbReference type="ARBA" id="ARBA00023211"/>
    </source>
</evidence>
<keyword evidence="5 8" id="KW-0406">Ion transport</keyword>
<evidence type="ECO:0000256" key="2">
    <source>
        <dbReference type="ARBA" id="ARBA00022475"/>
    </source>
</evidence>